<protein>
    <submittedName>
        <fullName evidence="4">Copper chaperone CopZ</fullName>
    </submittedName>
</protein>
<dbReference type="GO" id="GO:0046872">
    <property type="term" value="F:metal ion binding"/>
    <property type="evidence" value="ECO:0007669"/>
    <property type="project" value="UniProtKB-KW"/>
</dbReference>
<evidence type="ECO:0000313" key="4">
    <source>
        <dbReference type="EMBL" id="MBB4686718.1"/>
    </source>
</evidence>
<dbReference type="PROSITE" id="PS01047">
    <property type="entry name" value="HMA_1"/>
    <property type="match status" value="1"/>
</dbReference>
<comment type="caution">
    <text evidence="4">The sequence shown here is derived from an EMBL/GenBank/DDBJ whole genome shotgun (WGS) entry which is preliminary data.</text>
</comment>
<keyword evidence="5" id="KW-1185">Reference proteome</keyword>
<dbReference type="PROSITE" id="PS50846">
    <property type="entry name" value="HMA_2"/>
    <property type="match status" value="1"/>
</dbReference>
<feature type="domain" description="HMA" evidence="3">
    <location>
        <begin position="2"/>
        <end position="67"/>
    </location>
</feature>
<dbReference type="Pfam" id="PF00403">
    <property type="entry name" value="HMA"/>
    <property type="match status" value="1"/>
</dbReference>
<gene>
    <name evidence="4" type="ORF">BJY18_004203</name>
</gene>
<evidence type="ECO:0000256" key="1">
    <source>
        <dbReference type="ARBA" id="ARBA00022723"/>
    </source>
</evidence>
<dbReference type="EMBL" id="JACHMG010000001">
    <property type="protein sequence ID" value="MBB4686718.1"/>
    <property type="molecule type" value="Genomic_DNA"/>
</dbReference>
<feature type="compositionally biased region" description="Polar residues" evidence="2">
    <location>
        <begin position="74"/>
        <end position="85"/>
    </location>
</feature>
<accession>A0A840IZX9</accession>
<dbReference type="Gene3D" id="3.30.70.100">
    <property type="match status" value="1"/>
</dbReference>
<dbReference type="InterPro" id="IPR017969">
    <property type="entry name" value="Heavy-metal-associated_CS"/>
</dbReference>
<sequence>MIDNEYLVSGMSCGHCAQSVTEELTALPGVEAVTVDVETGKVTVRSTEPVAESSIRAAVDEAGYTYEGFTATVRSHTMGPSTTDSPAADSPRRPSHA</sequence>
<reference evidence="4 5" key="1">
    <citation type="submission" date="2020-08" db="EMBL/GenBank/DDBJ databases">
        <title>Sequencing the genomes of 1000 actinobacteria strains.</title>
        <authorList>
            <person name="Klenk H.-P."/>
        </authorList>
    </citation>
    <scope>NUCLEOTIDE SEQUENCE [LARGE SCALE GENOMIC DNA]</scope>
    <source>
        <strain evidence="4 5">DSM 45859</strain>
    </source>
</reference>
<proteinExistence type="predicted"/>
<evidence type="ECO:0000313" key="5">
    <source>
        <dbReference type="Proteomes" id="UP000581769"/>
    </source>
</evidence>
<name>A0A840IZX9_9PSEU</name>
<dbReference type="Proteomes" id="UP000581769">
    <property type="component" value="Unassembled WGS sequence"/>
</dbReference>
<dbReference type="CDD" id="cd00371">
    <property type="entry name" value="HMA"/>
    <property type="match status" value="1"/>
</dbReference>
<dbReference type="InterPro" id="IPR006121">
    <property type="entry name" value="HMA_dom"/>
</dbReference>
<dbReference type="AlphaFoldDB" id="A0A840IZX9"/>
<dbReference type="SUPFAM" id="SSF55008">
    <property type="entry name" value="HMA, heavy metal-associated domain"/>
    <property type="match status" value="1"/>
</dbReference>
<keyword evidence="1" id="KW-0479">Metal-binding</keyword>
<dbReference type="RefSeq" id="WP_184781538.1">
    <property type="nucleotide sequence ID" value="NZ_JACHMG010000001.1"/>
</dbReference>
<dbReference type="InterPro" id="IPR036163">
    <property type="entry name" value="HMA_dom_sf"/>
</dbReference>
<evidence type="ECO:0000256" key="2">
    <source>
        <dbReference type="SAM" id="MobiDB-lite"/>
    </source>
</evidence>
<organism evidence="4 5">
    <name type="scientific">Amycolatopsis jiangsuensis</name>
    <dbReference type="NCBI Taxonomy" id="1181879"/>
    <lineage>
        <taxon>Bacteria</taxon>
        <taxon>Bacillati</taxon>
        <taxon>Actinomycetota</taxon>
        <taxon>Actinomycetes</taxon>
        <taxon>Pseudonocardiales</taxon>
        <taxon>Pseudonocardiaceae</taxon>
        <taxon>Amycolatopsis</taxon>
    </lineage>
</organism>
<evidence type="ECO:0000259" key="3">
    <source>
        <dbReference type="PROSITE" id="PS50846"/>
    </source>
</evidence>
<feature type="region of interest" description="Disordered" evidence="2">
    <location>
        <begin position="74"/>
        <end position="97"/>
    </location>
</feature>